<organism evidence="2 3">
    <name type="scientific">Fusarium austroafricanum</name>
    <dbReference type="NCBI Taxonomy" id="2364996"/>
    <lineage>
        <taxon>Eukaryota</taxon>
        <taxon>Fungi</taxon>
        <taxon>Dikarya</taxon>
        <taxon>Ascomycota</taxon>
        <taxon>Pezizomycotina</taxon>
        <taxon>Sordariomycetes</taxon>
        <taxon>Hypocreomycetidae</taxon>
        <taxon>Hypocreales</taxon>
        <taxon>Nectriaceae</taxon>
        <taxon>Fusarium</taxon>
        <taxon>Fusarium concolor species complex</taxon>
    </lineage>
</organism>
<keyword evidence="3" id="KW-1185">Reference proteome</keyword>
<name>A0A8H4KKG9_9HYPO</name>
<dbReference type="EMBL" id="JAADJG010000219">
    <property type="protein sequence ID" value="KAF4451436.1"/>
    <property type="molecule type" value="Genomic_DNA"/>
</dbReference>
<sequence>MASTTSNAEQEKLRQSFTLPASQAVAVSLCDEEALSATGESRGTAIWISDDETDTEDEDDDEGRNFGDSQSCTTPTTSIADHLEPAFKTAHKGTQFGLRFGTKRSAARIAPDQEFPP</sequence>
<evidence type="ECO:0000313" key="3">
    <source>
        <dbReference type="Proteomes" id="UP000605986"/>
    </source>
</evidence>
<dbReference type="Proteomes" id="UP000605986">
    <property type="component" value="Unassembled WGS sequence"/>
</dbReference>
<feature type="compositionally biased region" description="Polar residues" evidence="1">
    <location>
        <begin position="67"/>
        <end position="76"/>
    </location>
</feature>
<evidence type="ECO:0000313" key="2">
    <source>
        <dbReference type="EMBL" id="KAF4451436.1"/>
    </source>
</evidence>
<feature type="region of interest" description="Disordered" evidence="1">
    <location>
        <begin position="38"/>
        <end position="76"/>
    </location>
</feature>
<dbReference type="AlphaFoldDB" id="A0A8H4KKG9"/>
<comment type="caution">
    <text evidence="2">The sequence shown here is derived from an EMBL/GenBank/DDBJ whole genome shotgun (WGS) entry which is preliminary data.</text>
</comment>
<reference evidence="2" key="1">
    <citation type="submission" date="2020-01" db="EMBL/GenBank/DDBJ databases">
        <title>Identification and distribution of gene clusters putatively required for synthesis of sphingolipid metabolism inhibitors in phylogenetically diverse species of the filamentous fungus Fusarium.</title>
        <authorList>
            <person name="Kim H.-S."/>
            <person name="Busman M."/>
            <person name="Brown D.W."/>
            <person name="Divon H."/>
            <person name="Uhlig S."/>
            <person name="Proctor R.H."/>
        </authorList>
    </citation>
    <scope>NUCLEOTIDE SEQUENCE</scope>
    <source>
        <strain evidence="2">NRRL 53441</strain>
    </source>
</reference>
<feature type="compositionally biased region" description="Acidic residues" evidence="1">
    <location>
        <begin position="49"/>
        <end position="62"/>
    </location>
</feature>
<gene>
    <name evidence="2" type="ORF">F53441_5604</name>
</gene>
<proteinExistence type="predicted"/>
<protein>
    <submittedName>
        <fullName evidence="2">Uncharacterized protein</fullName>
    </submittedName>
</protein>
<evidence type="ECO:0000256" key="1">
    <source>
        <dbReference type="SAM" id="MobiDB-lite"/>
    </source>
</evidence>
<accession>A0A8H4KKG9</accession>
<dbReference type="OrthoDB" id="5095449at2759"/>